<organism evidence="2 3">
    <name type="scientific">Spiroplasma poulsonii</name>
    <dbReference type="NCBI Taxonomy" id="2138"/>
    <lineage>
        <taxon>Bacteria</taxon>
        <taxon>Bacillati</taxon>
        <taxon>Mycoplasmatota</taxon>
        <taxon>Mollicutes</taxon>
        <taxon>Entomoplasmatales</taxon>
        <taxon>Spiroplasmataceae</taxon>
        <taxon>Spiroplasma</taxon>
    </lineage>
</organism>
<dbReference type="Proteomes" id="UP000274545">
    <property type="component" value="Unassembled WGS sequence"/>
</dbReference>
<reference evidence="2 3" key="1">
    <citation type="journal article" date="2019" name="Genome Biol. Evol.">
        <title>Toxin and genome evolution in a Drosophila defensive symbiosis.</title>
        <authorList>
            <person name="Ballinger M.J."/>
            <person name="Gawryluk R.M."/>
            <person name="Perlman S.J."/>
        </authorList>
    </citation>
    <scope>NUCLEOTIDE SEQUENCE [LARGE SCALE GENOMIC DNA]</scope>
    <source>
        <strain evidence="3">sNeo</strain>
    </source>
</reference>
<sequence length="89" mass="9985">MNIGQMKKSKKGDKGDKGKKGNGGKDDGGKDNYGPLLTSKEMTKRENRPTQQSEFKPTGYFLQANNNYTVTFNRHLKDYELGKIKLTIG</sequence>
<gene>
    <name evidence="2" type="ORF">D6D54_05625</name>
</gene>
<evidence type="ECO:0000256" key="1">
    <source>
        <dbReference type="SAM" id="MobiDB-lite"/>
    </source>
</evidence>
<evidence type="ECO:0000313" key="2">
    <source>
        <dbReference type="EMBL" id="RUP76659.1"/>
    </source>
</evidence>
<comment type="caution">
    <text evidence="2">The sequence shown here is derived from an EMBL/GenBank/DDBJ whole genome shotgun (WGS) entry which is preliminary data.</text>
</comment>
<feature type="compositionally biased region" description="Basic and acidic residues" evidence="1">
    <location>
        <begin position="12"/>
        <end position="30"/>
    </location>
</feature>
<accession>A0A3S0SLB2</accession>
<proteinExistence type="predicted"/>
<name>A0A3S0SLB2_9MOLU</name>
<protein>
    <submittedName>
        <fullName evidence="2">Uncharacterized protein</fullName>
    </submittedName>
</protein>
<feature type="region of interest" description="Disordered" evidence="1">
    <location>
        <begin position="1"/>
        <end position="58"/>
    </location>
</feature>
<evidence type="ECO:0000313" key="3">
    <source>
        <dbReference type="Proteomes" id="UP000274545"/>
    </source>
</evidence>
<dbReference type="AlphaFoldDB" id="A0A3S0SLB2"/>
<dbReference type="EMBL" id="RAHC01000006">
    <property type="protein sequence ID" value="RUP76659.1"/>
    <property type="molecule type" value="Genomic_DNA"/>
</dbReference>